<keyword evidence="1" id="KW-0012">Acyltransferase</keyword>
<dbReference type="RefSeq" id="WP_381523394.1">
    <property type="nucleotide sequence ID" value="NZ_JBHULN010000007.1"/>
</dbReference>
<organism evidence="1 2">
    <name type="scientific">Spirosoma soli</name>
    <dbReference type="NCBI Taxonomy" id="1770529"/>
    <lineage>
        <taxon>Bacteria</taxon>
        <taxon>Pseudomonadati</taxon>
        <taxon>Bacteroidota</taxon>
        <taxon>Cytophagia</taxon>
        <taxon>Cytophagales</taxon>
        <taxon>Cytophagaceae</taxon>
        <taxon>Spirosoma</taxon>
    </lineage>
</organism>
<name>A0ABW5M3Y7_9BACT</name>
<keyword evidence="1" id="KW-0808">Transferase</keyword>
<comment type="caution">
    <text evidence="1">The sequence shown here is derived from an EMBL/GenBank/DDBJ whole genome shotgun (WGS) entry which is preliminary data.</text>
</comment>
<gene>
    <name evidence="1" type="ORF">ACFSUS_13530</name>
</gene>
<reference evidence="2" key="1">
    <citation type="journal article" date="2019" name="Int. J. Syst. Evol. Microbiol.">
        <title>The Global Catalogue of Microorganisms (GCM) 10K type strain sequencing project: providing services to taxonomists for standard genome sequencing and annotation.</title>
        <authorList>
            <consortium name="The Broad Institute Genomics Platform"/>
            <consortium name="The Broad Institute Genome Sequencing Center for Infectious Disease"/>
            <person name="Wu L."/>
            <person name="Ma J."/>
        </authorList>
    </citation>
    <scope>NUCLEOTIDE SEQUENCE [LARGE SCALE GENOMIC DNA]</scope>
    <source>
        <strain evidence="2">KCTC 42805</strain>
    </source>
</reference>
<proteinExistence type="predicted"/>
<dbReference type="EMBL" id="JBHULN010000007">
    <property type="protein sequence ID" value="MFD2571660.1"/>
    <property type="molecule type" value="Genomic_DNA"/>
</dbReference>
<accession>A0ABW5M3Y7</accession>
<keyword evidence="2" id="KW-1185">Reference proteome</keyword>
<sequence length="192" mass="22163">MLTITTVQSDADIQGILALQQRNLRKNLPIDVQTDQGFVTVEHNPVVLLRMNQDAPSIIAKDGEIVVGYALTMLPEFRADVPELLPLFDSIDQLHYDGKPLLDYSYYVMGQVCVADGYRGQQLFDRMYEQHRATYSDRYQLLVTDISERNTRSMRAHKRIGFEPLHSFHDPALDETWVVVVWNWQHLPKTGF</sequence>
<dbReference type="GO" id="GO:0016746">
    <property type="term" value="F:acyltransferase activity"/>
    <property type="evidence" value="ECO:0007669"/>
    <property type="project" value="UniProtKB-KW"/>
</dbReference>
<evidence type="ECO:0000313" key="2">
    <source>
        <dbReference type="Proteomes" id="UP001597469"/>
    </source>
</evidence>
<dbReference type="Gene3D" id="3.40.630.30">
    <property type="match status" value="1"/>
</dbReference>
<dbReference type="Proteomes" id="UP001597469">
    <property type="component" value="Unassembled WGS sequence"/>
</dbReference>
<protein>
    <submittedName>
        <fullName evidence="1">GNAT family N-acetyltransferase</fullName>
        <ecNumber evidence="1">2.3.-.-</ecNumber>
    </submittedName>
</protein>
<evidence type="ECO:0000313" key="1">
    <source>
        <dbReference type="EMBL" id="MFD2571660.1"/>
    </source>
</evidence>
<dbReference type="InterPro" id="IPR016181">
    <property type="entry name" value="Acyl_CoA_acyltransferase"/>
</dbReference>
<dbReference type="EC" id="2.3.-.-" evidence="1"/>
<dbReference type="SUPFAM" id="SSF55729">
    <property type="entry name" value="Acyl-CoA N-acyltransferases (Nat)"/>
    <property type="match status" value="1"/>
</dbReference>